<dbReference type="InterPro" id="IPR009057">
    <property type="entry name" value="Homeodomain-like_sf"/>
</dbReference>
<dbReference type="RefSeq" id="WP_169586593.1">
    <property type="nucleotide sequence ID" value="NZ_VCQU01000003.1"/>
</dbReference>
<dbReference type="Pfam" id="PF17932">
    <property type="entry name" value="TetR_C_24"/>
    <property type="match status" value="1"/>
</dbReference>
<comment type="caution">
    <text evidence="4">The sequence shown here is derived from an EMBL/GenBank/DDBJ whole genome shotgun (WGS) entry which is preliminary data.</text>
</comment>
<dbReference type="GO" id="GO:0003700">
    <property type="term" value="F:DNA-binding transcription factor activity"/>
    <property type="evidence" value="ECO:0007669"/>
    <property type="project" value="TreeGrafter"/>
</dbReference>
<accession>A0A848KCZ1</accession>
<reference evidence="4 5" key="1">
    <citation type="submission" date="2019-05" db="EMBL/GenBank/DDBJ databases">
        <authorList>
            <person name="Lee S.D."/>
        </authorList>
    </citation>
    <scope>NUCLEOTIDE SEQUENCE [LARGE SCALE GENOMIC DNA]</scope>
    <source>
        <strain evidence="4 5">YC2-7</strain>
    </source>
</reference>
<name>A0A848KCZ1_9NOCA</name>
<dbReference type="PROSITE" id="PS50977">
    <property type="entry name" value="HTH_TETR_2"/>
    <property type="match status" value="1"/>
</dbReference>
<evidence type="ECO:0000256" key="1">
    <source>
        <dbReference type="ARBA" id="ARBA00023125"/>
    </source>
</evidence>
<protein>
    <submittedName>
        <fullName evidence="4">TetR/AcrR family transcriptional regulator</fullName>
    </submittedName>
</protein>
<dbReference type="PANTHER" id="PTHR30055">
    <property type="entry name" value="HTH-TYPE TRANSCRIPTIONAL REGULATOR RUTR"/>
    <property type="match status" value="1"/>
</dbReference>
<dbReference type="GO" id="GO:0000976">
    <property type="term" value="F:transcription cis-regulatory region binding"/>
    <property type="evidence" value="ECO:0007669"/>
    <property type="project" value="TreeGrafter"/>
</dbReference>
<dbReference type="Proteomes" id="UP000535543">
    <property type="component" value="Unassembled WGS sequence"/>
</dbReference>
<dbReference type="PANTHER" id="PTHR30055:SF200">
    <property type="entry name" value="HTH-TYPE TRANSCRIPTIONAL REPRESSOR BDCR"/>
    <property type="match status" value="1"/>
</dbReference>
<dbReference type="InterPro" id="IPR036271">
    <property type="entry name" value="Tet_transcr_reg_TetR-rel_C_sf"/>
</dbReference>
<proteinExistence type="predicted"/>
<dbReference type="Gene3D" id="1.10.357.10">
    <property type="entry name" value="Tetracycline Repressor, domain 2"/>
    <property type="match status" value="1"/>
</dbReference>
<dbReference type="InterPro" id="IPR001647">
    <property type="entry name" value="HTH_TetR"/>
</dbReference>
<reference evidence="4 5" key="2">
    <citation type="submission" date="2020-06" db="EMBL/GenBank/DDBJ databases">
        <title>Antribacter stalactiti gen. nov., sp. nov., a new member of the family Nacardiaceae isolated from a cave.</title>
        <authorList>
            <person name="Kim I.S."/>
        </authorList>
    </citation>
    <scope>NUCLEOTIDE SEQUENCE [LARGE SCALE GENOMIC DNA]</scope>
    <source>
        <strain evidence="4 5">YC2-7</strain>
    </source>
</reference>
<sequence>MKSVDVDENVVSSSKAAARLRAAAVEAFAENGFGATTTREIAARLEMSAAAMYPHYKSKEELLFAIAYEGHQLTLEWLRAADPVHETPSTRLRAVVGEFAKNQATHHARARVVEYELAALTPEHFRAVAGLRRDVVRLVRQIVEAGAADGSFAVPDVEGVTLAIVSLCVDVCRWFPGGSYTDPDTVAKLYPELAIRLAGAQS</sequence>
<organism evidence="4 5">
    <name type="scientific">Antrihabitans stalactiti</name>
    <dbReference type="NCBI Taxonomy" id="2584121"/>
    <lineage>
        <taxon>Bacteria</taxon>
        <taxon>Bacillati</taxon>
        <taxon>Actinomycetota</taxon>
        <taxon>Actinomycetes</taxon>
        <taxon>Mycobacteriales</taxon>
        <taxon>Nocardiaceae</taxon>
        <taxon>Antrihabitans</taxon>
    </lineage>
</organism>
<evidence type="ECO:0000313" key="5">
    <source>
        <dbReference type="Proteomes" id="UP000535543"/>
    </source>
</evidence>
<dbReference type="Pfam" id="PF00440">
    <property type="entry name" value="TetR_N"/>
    <property type="match status" value="1"/>
</dbReference>
<keyword evidence="1 2" id="KW-0238">DNA-binding</keyword>
<dbReference type="InterPro" id="IPR041490">
    <property type="entry name" value="KstR2_TetR_C"/>
</dbReference>
<evidence type="ECO:0000313" key="4">
    <source>
        <dbReference type="EMBL" id="NMN95586.1"/>
    </source>
</evidence>
<evidence type="ECO:0000256" key="2">
    <source>
        <dbReference type="PROSITE-ProRule" id="PRU00335"/>
    </source>
</evidence>
<dbReference type="InterPro" id="IPR050109">
    <property type="entry name" value="HTH-type_TetR-like_transc_reg"/>
</dbReference>
<feature type="DNA-binding region" description="H-T-H motif" evidence="2">
    <location>
        <begin position="37"/>
        <end position="56"/>
    </location>
</feature>
<dbReference type="AlphaFoldDB" id="A0A848KCZ1"/>
<dbReference type="SUPFAM" id="SSF48498">
    <property type="entry name" value="Tetracyclin repressor-like, C-terminal domain"/>
    <property type="match status" value="1"/>
</dbReference>
<dbReference type="SUPFAM" id="SSF46689">
    <property type="entry name" value="Homeodomain-like"/>
    <property type="match status" value="1"/>
</dbReference>
<gene>
    <name evidence="4" type="ORF">FGL95_11135</name>
</gene>
<dbReference type="PRINTS" id="PR00455">
    <property type="entry name" value="HTHTETR"/>
</dbReference>
<evidence type="ECO:0000259" key="3">
    <source>
        <dbReference type="PROSITE" id="PS50977"/>
    </source>
</evidence>
<dbReference type="EMBL" id="VCQU01000003">
    <property type="protein sequence ID" value="NMN95586.1"/>
    <property type="molecule type" value="Genomic_DNA"/>
</dbReference>
<feature type="domain" description="HTH tetR-type" evidence="3">
    <location>
        <begin position="14"/>
        <end position="74"/>
    </location>
</feature>
<keyword evidence="5" id="KW-1185">Reference proteome</keyword>